<feature type="region of interest" description="Disordered" evidence="1">
    <location>
        <begin position="109"/>
        <end position="156"/>
    </location>
</feature>
<protein>
    <recommendedName>
        <fullName evidence="5">Extracellular membrane protein CFEM domain-containing protein</fullName>
    </recommendedName>
</protein>
<keyword evidence="2" id="KW-0732">Signal</keyword>
<feature type="signal peptide" evidence="2">
    <location>
        <begin position="1"/>
        <end position="17"/>
    </location>
</feature>
<accession>A0A507R0L8</accession>
<keyword evidence="4" id="KW-1185">Reference proteome</keyword>
<evidence type="ECO:0000256" key="2">
    <source>
        <dbReference type="SAM" id="SignalP"/>
    </source>
</evidence>
<sequence>MKLNIIALSSLLVLAAAQDTTAVAPTTTASLSPEASCAAKCDNTNLCCIAGCYHVPCPNHSQANQNNDCVARCPQGSGTPADATAYALCEQGCISTHYFPITGTGAAAATDSSPSSSDATATASNAATTDSSSTASGSRSGSSTGSSTASASTSTHTDNAASNLQLGTSAVGILGLVMAVLAL</sequence>
<dbReference type="AlphaFoldDB" id="A0A507R0L8"/>
<organism evidence="3 4">
    <name type="scientific">Monascus purpureus</name>
    <name type="common">Red mold</name>
    <name type="synonym">Monascus anka</name>
    <dbReference type="NCBI Taxonomy" id="5098"/>
    <lineage>
        <taxon>Eukaryota</taxon>
        <taxon>Fungi</taxon>
        <taxon>Dikarya</taxon>
        <taxon>Ascomycota</taxon>
        <taxon>Pezizomycotina</taxon>
        <taxon>Eurotiomycetes</taxon>
        <taxon>Eurotiomycetidae</taxon>
        <taxon>Eurotiales</taxon>
        <taxon>Aspergillaceae</taxon>
        <taxon>Monascus</taxon>
    </lineage>
</organism>
<gene>
    <name evidence="3" type="ORF">MPDQ_004987</name>
</gene>
<proteinExistence type="predicted"/>
<dbReference type="OrthoDB" id="5597238at2759"/>
<name>A0A507R0L8_MONPU</name>
<evidence type="ECO:0000313" key="4">
    <source>
        <dbReference type="Proteomes" id="UP000319663"/>
    </source>
</evidence>
<dbReference type="STRING" id="5098.A0A507R0L8"/>
<evidence type="ECO:0000256" key="1">
    <source>
        <dbReference type="SAM" id="MobiDB-lite"/>
    </source>
</evidence>
<evidence type="ECO:0008006" key="5">
    <source>
        <dbReference type="Google" id="ProtNLM"/>
    </source>
</evidence>
<feature type="chain" id="PRO_5021327891" description="Extracellular membrane protein CFEM domain-containing protein" evidence="2">
    <location>
        <begin position="18"/>
        <end position="183"/>
    </location>
</feature>
<comment type="caution">
    <text evidence="3">The sequence shown here is derived from an EMBL/GenBank/DDBJ whole genome shotgun (WGS) entry which is preliminary data.</text>
</comment>
<dbReference type="Proteomes" id="UP000319663">
    <property type="component" value="Unassembled WGS sequence"/>
</dbReference>
<evidence type="ECO:0000313" key="3">
    <source>
        <dbReference type="EMBL" id="TQB74264.1"/>
    </source>
</evidence>
<reference evidence="3 4" key="1">
    <citation type="submission" date="2019-06" db="EMBL/GenBank/DDBJ databases">
        <title>Wine fermentation using esterase from Monascus purpureus.</title>
        <authorList>
            <person name="Geng C."/>
            <person name="Zhang Y."/>
        </authorList>
    </citation>
    <scope>NUCLEOTIDE SEQUENCE [LARGE SCALE GENOMIC DNA]</scope>
    <source>
        <strain evidence="3">HQ1</strain>
    </source>
</reference>
<dbReference type="EMBL" id="VIFY01000033">
    <property type="protein sequence ID" value="TQB74264.1"/>
    <property type="molecule type" value="Genomic_DNA"/>
</dbReference>